<dbReference type="InterPro" id="IPR029052">
    <property type="entry name" value="Metallo-depent_PP-like"/>
</dbReference>
<comment type="caution">
    <text evidence="2">The sequence shown here is derived from an EMBL/GenBank/DDBJ whole genome shotgun (WGS) entry which is preliminary data.</text>
</comment>
<reference evidence="2 3" key="1">
    <citation type="journal article" date="2016" name="Nat. Commun.">
        <title>Thousands of microbial genomes shed light on interconnected biogeochemical processes in an aquifer system.</title>
        <authorList>
            <person name="Anantharaman K."/>
            <person name="Brown C.T."/>
            <person name="Hug L.A."/>
            <person name="Sharon I."/>
            <person name="Castelle C.J."/>
            <person name="Probst A.J."/>
            <person name="Thomas B.C."/>
            <person name="Singh A."/>
            <person name="Wilkins M.J."/>
            <person name="Karaoz U."/>
            <person name="Brodie E.L."/>
            <person name="Williams K.H."/>
            <person name="Hubbard S.S."/>
            <person name="Banfield J.F."/>
        </authorList>
    </citation>
    <scope>NUCLEOTIDE SEQUENCE [LARGE SCALE GENOMIC DNA]</scope>
</reference>
<organism evidence="2 3">
    <name type="scientific">Candidatus Yanofskybacteria bacterium RIFCSPHIGHO2_01_FULL_45_42</name>
    <dbReference type="NCBI Taxonomy" id="1802671"/>
    <lineage>
        <taxon>Bacteria</taxon>
        <taxon>Candidatus Yanofskyibacteriota</taxon>
    </lineage>
</organism>
<sequence length="214" mass="24166">MKLRIVAISDTHEQHNKIKIPDGDVLIHAGDITWKGELAPLESFNRWLGRLPHKHKIVIAGNHDWAFQLIPDTARKIITDAIYLQDSSVTIEGLLFYGSPWQPAYNNWAFNLQRGKELAEKWALIPDKTDVLITHGPPFGHGDLLRPVKGKIRVGCEDLLRRIKAVRPRFHIFGHIHEGYGITHEDGTAFVNASISNAPFADNLNAPIVWDLEV</sequence>
<dbReference type="InterPro" id="IPR051693">
    <property type="entry name" value="UPF0046_metallophosphoest"/>
</dbReference>
<dbReference type="EMBL" id="MGJL01000040">
    <property type="protein sequence ID" value="OGN06153.1"/>
    <property type="molecule type" value="Genomic_DNA"/>
</dbReference>
<dbReference type="PANTHER" id="PTHR12905">
    <property type="entry name" value="METALLOPHOSPHOESTERASE"/>
    <property type="match status" value="1"/>
</dbReference>
<proteinExistence type="predicted"/>
<dbReference type="InterPro" id="IPR004843">
    <property type="entry name" value="Calcineurin-like_PHP"/>
</dbReference>
<dbReference type="PANTHER" id="PTHR12905:SF0">
    <property type="entry name" value="CALCINEURIN-LIKE PHOSPHOESTERASE DOMAIN-CONTAINING PROTEIN"/>
    <property type="match status" value="1"/>
</dbReference>
<dbReference type="GO" id="GO:0016787">
    <property type="term" value="F:hydrolase activity"/>
    <property type="evidence" value="ECO:0007669"/>
    <property type="project" value="InterPro"/>
</dbReference>
<evidence type="ECO:0000259" key="1">
    <source>
        <dbReference type="Pfam" id="PF00149"/>
    </source>
</evidence>
<dbReference type="SUPFAM" id="SSF56300">
    <property type="entry name" value="Metallo-dependent phosphatases"/>
    <property type="match status" value="1"/>
</dbReference>
<dbReference type="CDD" id="cd07379">
    <property type="entry name" value="MPP_239FB"/>
    <property type="match status" value="1"/>
</dbReference>
<dbReference type="Gene3D" id="3.60.21.10">
    <property type="match status" value="1"/>
</dbReference>
<gene>
    <name evidence="2" type="ORF">A2750_03655</name>
</gene>
<dbReference type="Pfam" id="PF00149">
    <property type="entry name" value="Metallophos"/>
    <property type="match status" value="1"/>
</dbReference>
<name>A0A1F8EZ69_9BACT</name>
<feature type="domain" description="Calcineurin-like phosphoesterase" evidence="1">
    <location>
        <begin position="3"/>
        <end position="178"/>
    </location>
</feature>
<dbReference type="AlphaFoldDB" id="A0A1F8EZ69"/>
<protein>
    <submittedName>
        <fullName evidence="2">Metallophosphoesterase</fullName>
    </submittedName>
</protein>
<evidence type="ECO:0000313" key="2">
    <source>
        <dbReference type="EMBL" id="OGN06153.1"/>
    </source>
</evidence>
<dbReference type="Proteomes" id="UP000178023">
    <property type="component" value="Unassembled WGS sequence"/>
</dbReference>
<accession>A0A1F8EZ69</accession>
<evidence type="ECO:0000313" key="3">
    <source>
        <dbReference type="Proteomes" id="UP000178023"/>
    </source>
</evidence>